<feature type="compositionally biased region" description="Basic and acidic residues" evidence="1">
    <location>
        <begin position="77"/>
        <end position="86"/>
    </location>
</feature>
<accession>A0A9W8E5Y4</accession>
<dbReference type="AlphaFoldDB" id="A0A9W8E5Y4"/>
<evidence type="ECO:0000256" key="1">
    <source>
        <dbReference type="SAM" id="MobiDB-lite"/>
    </source>
</evidence>
<sequence>MAGISDVSVDLDIIEALCESAEPLPNEPRDNLPHTPSAFPVSHDSFSPHQITTRTPAHSPPPAPLNWQRDGYSQSSGRRDRGEKPCGGESLLEVNMHGENHQNSKQISAAVTQTDL</sequence>
<feature type="compositionally biased region" description="Polar residues" evidence="1">
    <location>
        <begin position="44"/>
        <end position="56"/>
    </location>
</feature>
<keyword evidence="3" id="KW-1185">Reference proteome</keyword>
<reference evidence="2" key="1">
    <citation type="submission" date="2022-07" db="EMBL/GenBank/DDBJ databases">
        <title>Phylogenomic reconstructions and comparative analyses of Kickxellomycotina fungi.</title>
        <authorList>
            <person name="Reynolds N.K."/>
            <person name="Stajich J.E."/>
            <person name="Barry K."/>
            <person name="Grigoriev I.V."/>
            <person name="Crous P."/>
            <person name="Smith M.E."/>
        </authorList>
    </citation>
    <scope>NUCLEOTIDE SEQUENCE</scope>
    <source>
        <strain evidence="2">RSA 1196</strain>
    </source>
</reference>
<proteinExistence type="predicted"/>
<evidence type="ECO:0000313" key="2">
    <source>
        <dbReference type="EMBL" id="KAJ1960844.1"/>
    </source>
</evidence>
<feature type="non-terminal residue" evidence="2">
    <location>
        <position position="116"/>
    </location>
</feature>
<organism evidence="2 3">
    <name type="scientific">Dispira parvispora</name>
    <dbReference type="NCBI Taxonomy" id="1520584"/>
    <lineage>
        <taxon>Eukaryota</taxon>
        <taxon>Fungi</taxon>
        <taxon>Fungi incertae sedis</taxon>
        <taxon>Zoopagomycota</taxon>
        <taxon>Kickxellomycotina</taxon>
        <taxon>Dimargaritomycetes</taxon>
        <taxon>Dimargaritales</taxon>
        <taxon>Dimargaritaceae</taxon>
        <taxon>Dispira</taxon>
    </lineage>
</organism>
<evidence type="ECO:0000313" key="3">
    <source>
        <dbReference type="Proteomes" id="UP001150925"/>
    </source>
</evidence>
<gene>
    <name evidence="2" type="ORF">IWQ62_004077</name>
</gene>
<dbReference type="Proteomes" id="UP001150925">
    <property type="component" value="Unassembled WGS sequence"/>
</dbReference>
<dbReference type="EMBL" id="JANBPY010001254">
    <property type="protein sequence ID" value="KAJ1960844.1"/>
    <property type="molecule type" value="Genomic_DNA"/>
</dbReference>
<comment type="caution">
    <text evidence="2">The sequence shown here is derived from an EMBL/GenBank/DDBJ whole genome shotgun (WGS) entry which is preliminary data.</text>
</comment>
<protein>
    <submittedName>
        <fullName evidence="2">Uncharacterized protein</fullName>
    </submittedName>
</protein>
<name>A0A9W8E5Y4_9FUNG</name>
<feature type="compositionally biased region" description="Polar residues" evidence="1">
    <location>
        <begin position="103"/>
        <end position="116"/>
    </location>
</feature>
<feature type="region of interest" description="Disordered" evidence="1">
    <location>
        <begin position="20"/>
        <end position="116"/>
    </location>
</feature>